<organism evidence="1 2">
    <name type="scientific">Frankia alni (strain DSM 45986 / CECT 9034 / ACN14a)</name>
    <dbReference type="NCBI Taxonomy" id="326424"/>
    <lineage>
        <taxon>Bacteria</taxon>
        <taxon>Bacillati</taxon>
        <taxon>Actinomycetota</taxon>
        <taxon>Actinomycetes</taxon>
        <taxon>Frankiales</taxon>
        <taxon>Frankiaceae</taxon>
        <taxon>Frankia</taxon>
    </lineage>
</organism>
<name>Q0RM96_FRAAA</name>
<keyword evidence="2" id="KW-1185">Reference proteome</keyword>
<reference evidence="1 2" key="1">
    <citation type="journal article" date="2007" name="Genome Res.">
        <title>Genome characteristics of facultatively symbiotic Frankia sp. strains reflect host range and host plant biogeography.</title>
        <authorList>
            <person name="Normand P."/>
            <person name="Lapierre P."/>
            <person name="Tisa L.S."/>
            <person name="Gogarten J.P."/>
            <person name="Alloisio N."/>
            <person name="Bagnarol E."/>
            <person name="Bassi C.A."/>
            <person name="Berry A.M."/>
            <person name="Bickhart D.M."/>
            <person name="Choisne N."/>
            <person name="Couloux A."/>
            <person name="Cournoyer B."/>
            <person name="Cruveiller S."/>
            <person name="Daubin V."/>
            <person name="Demange N."/>
            <person name="Francino M.P."/>
            <person name="Goltsman E."/>
            <person name="Huang Y."/>
            <person name="Kopp O.R."/>
            <person name="Labarre L."/>
            <person name="Lapidus A."/>
            <person name="Lavire C."/>
            <person name="Marechal J."/>
            <person name="Martinez M."/>
            <person name="Mastronunzio J.E."/>
            <person name="Mullin B.C."/>
            <person name="Niemann J."/>
            <person name="Pujic P."/>
            <person name="Rawnsley T."/>
            <person name="Rouy Z."/>
            <person name="Schenowitz C."/>
            <person name="Sellstedt A."/>
            <person name="Tavares F."/>
            <person name="Tomkins J.P."/>
            <person name="Vallenet D."/>
            <person name="Valverde C."/>
            <person name="Wall L.G."/>
            <person name="Wang Y."/>
            <person name="Medigue C."/>
            <person name="Benson D.R."/>
        </authorList>
    </citation>
    <scope>NUCLEOTIDE SEQUENCE [LARGE SCALE GENOMIC DNA]</scope>
    <source>
        <strain evidence="2">DSM 45986 / CECT 9034 / ACN14a</strain>
    </source>
</reference>
<dbReference type="AlphaFoldDB" id="Q0RM96"/>
<dbReference type="Proteomes" id="UP000000657">
    <property type="component" value="Chromosome"/>
</dbReference>
<dbReference type="KEGG" id="fal:FRAAL2710"/>
<dbReference type="EMBL" id="CT573213">
    <property type="protein sequence ID" value="CAJ61356.1"/>
    <property type="molecule type" value="Genomic_DNA"/>
</dbReference>
<protein>
    <submittedName>
        <fullName evidence="1">Uncharacterized protein</fullName>
    </submittedName>
</protein>
<evidence type="ECO:0000313" key="1">
    <source>
        <dbReference type="EMBL" id="CAJ61356.1"/>
    </source>
</evidence>
<accession>Q0RM96</accession>
<dbReference type="HOGENOM" id="CLU_3420977_0_0_11"/>
<gene>
    <name evidence="1" type="ordered locus">FRAAL2710</name>
</gene>
<proteinExistence type="predicted"/>
<evidence type="ECO:0000313" key="2">
    <source>
        <dbReference type="Proteomes" id="UP000000657"/>
    </source>
</evidence>
<sequence length="24" mass="2540">MRGSDLGKPLAECGDFPQIGMIFG</sequence>